<reference evidence="9" key="1">
    <citation type="submission" date="2021-05" db="EMBL/GenBank/DDBJ databases">
        <authorList>
            <person name="Tanabe Y."/>
        </authorList>
    </citation>
    <scope>NUCLEOTIDE SEQUENCE</scope>
    <source>
        <strain evidence="9">BOTRYCO-1</strain>
    </source>
</reference>
<organism evidence="9 10">
    <name type="scientific">Candidatus Phycosocius spiralis</name>
    <dbReference type="NCBI Taxonomy" id="2815099"/>
    <lineage>
        <taxon>Bacteria</taxon>
        <taxon>Pseudomonadati</taxon>
        <taxon>Pseudomonadota</taxon>
        <taxon>Alphaproteobacteria</taxon>
        <taxon>Caulobacterales</taxon>
        <taxon>Caulobacterales incertae sedis</taxon>
        <taxon>Candidatus Phycosocius</taxon>
    </lineage>
</organism>
<evidence type="ECO:0000313" key="9">
    <source>
        <dbReference type="EMBL" id="GIU65920.1"/>
    </source>
</evidence>
<keyword evidence="5 8" id="KW-0547">Nucleotide-binding</keyword>
<evidence type="ECO:0000313" key="10">
    <source>
        <dbReference type="Proteomes" id="UP001161064"/>
    </source>
</evidence>
<evidence type="ECO:0000256" key="5">
    <source>
        <dbReference type="ARBA" id="ARBA00022741"/>
    </source>
</evidence>
<dbReference type="Pfam" id="PF02569">
    <property type="entry name" value="Pantoate_ligase"/>
    <property type="match status" value="1"/>
</dbReference>
<dbReference type="Gene3D" id="3.30.1300.10">
    <property type="entry name" value="Pantoate-beta-alanine ligase, C-terminal domain"/>
    <property type="match status" value="1"/>
</dbReference>
<keyword evidence="8" id="KW-0963">Cytoplasm</keyword>
<dbReference type="EC" id="6.3.2.1" evidence="8"/>
<dbReference type="SUPFAM" id="SSF52374">
    <property type="entry name" value="Nucleotidylyl transferase"/>
    <property type="match status" value="1"/>
</dbReference>
<feature type="binding site" evidence="8">
    <location>
        <position position="179"/>
    </location>
    <ligand>
        <name>ATP</name>
        <dbReference type="ChEBI" id="CHEBI:30616"/>
    </ligand>
</feature>
<dbReference type="NCBIfam" id="TIGR00125">
    <property type="entry name" value="cyt_tran_rel"/>
    <property type="match status" value="1"/>
</dbReference>
<comment type="catalytic activity">
    <reaction evidence="7 8">
        <text>(R)-pantoate + beta-alanine + ATP = (R)-pantothenate + AMP + diphosphate + H(+)</text>
        <dbReference type="Rhea" id="RHEA:10912"/>
        <dbReference type="ChEBI" id="CHEBI:15378"/>
        <dbReference type="ChEBI" id="CHEBI:15980"/>
        <dbReference type="ChEBI" id="CHEBI:29032"/>
        <dbReference type="ChEBI" id="CHEBI:30616"/>
        <dbReference type="ChEBI" id="CHEBI:33019"/>
        <dbReference type="ChEBI" id="CHEBI:57966"/>
        <dbReference type="ChEBI" id="CHEBI:456215"/>
        <dbReference type="EC" id="6.3.2.1"/>
    </reaction>
</comment>
<dbReference type="InterPro" id="IPR014729">
    <property type="entry name" value="Rossmann-like_a/b/a_fold"/>
</dbReference>
<protein>
    <recommendedName>
        <fullName evidence="8">Pantothenate synthetase</fullName>
        <shortName evidence="8">PS</shortName>
        <ecNumber evidence="8">6.3.2.1</ecNumber>
    </recommendedName>
    <alternativeName>
        <fullName evidence="8">Pantoate--beta-alanine ligase</fullName>
    </alternativeName>
    <alternativeName>
        <fullName evidence="8">Pantoate-activating enzyme</fullName>
    </alternativeName>
</protein>
<keyword evidence="10" id="KW-1185">Reference proteome</keyword>
<accession>A0ABQ4PSD0</accession>
<dbReference type="EMBL" id="BPFZ01000001">
    <property type="protein sequence ID" value="GIU65920.1"/>
    <property type="molecule type" value="Genomic_DNA"/>
</dbReference>
<proteinExistence type="inferred from homology"/>
<comment type="subcellular location">
    <subcellularLocation>
        <location evidence="8">Cytoplasm</location>
    </subcellularLocation>
</comment>
<dbReference type="PANTHER" id="PTHR21299:SF1">
    <property type="entry name" value="PANTOATE--BETA-ALANINE LIGASE"/>
    <property type="match status" value="1"/>
</dbReference>
<keyword evidence="4 8" id="KW-0566">Pantothenate biosynthesis</keyword>
<dbReference type="CDD" id="cd00560">
    <property type="entry name" value="PanC"/>
    <property type="match status" value="1"/>
</dbReference>
<gene>
    <name evidence="8 9" type="primary">panC</name>
    <name evidence="9" type="ORF">PsB1_0074</name>
</gene>
<evidence type="ECO:0000256" key="7">
    <source>
        <dbReference type="ARBA" id="ARBA00048258"/>
    </source>
</evidence>
<sequence length="282" mass="31478">MSHLILARSRNDMRQHLKIWRDQGKKIALVPTMGALHNGHIALIELGKQYADHVVTSIFVNPTQFGPNEDLARYPRQEDEDRAKLCTIGCDLLYAPNLEELYPQGFQTRIELGAITQRLEGVFRPHFFSGVATVVAKLLLQVTPDLAIFGEKDWQQVQVVSTMVKDLDLDVTILTAPTVRDPDGLALSSRNAYLNAEERRLAPKLKSALDKIAHQLKTNPAGLDFIVGQAKQDLLAAGFREIDYLEVCHSLTLEPWQLGDPARILVAAWLGQTRLIDNIGTS</sequence>
<dbReference type="Proteomes" id="UP001161064">
    <property type="component" value="Unassembled WGS sequence"/>
</dbReference>
<feature type="binding site" evidence="8">
    <location>
        <position position="64"/>
    </location>
    <ligand>
        <name>beta-alanine</name>
        <dbReference type="ChEBI" id="CHEBI:57966"/>
    </ligand>
</feature>
<dbReference type="InterPro" id="IPR004821">
    <property type="entry name" value="Cyt_trans-like"/>
</dbReference>
<dbReference type="PANTHER" id="PTHR21299">
    <property type="entry name" value="CYTIDYLATE KINASE/PANTOATE-BETA-ALANINE LIGASE"/>
    <property type="match status" value="1"/>
</dbReference>
<feature type="active site" description="Proton donor" evidence="8">
    <location>
        <position position="40"/>
    </location>
</feature>
<evidence type="ECO:0000256" key="4">
    <source>
        <dbReference type="ARBA" id="ARBA00022655"/>
    </source>
</evidence>
<dbReference type="Gene3D" id="3.40.50.620">
    <property type="entry name" value="HUPs"/>
    <property type="match status" value="1"/>
</dbReference>
<feature type="binding site" evidence="8">
    <location>
        <begin position="187"/>
        <end position="190"/>
    </location>
    <ligand>
        <name>ATP</name>
        <dbReference type="ChEBI" id="CHEBI:30616"/>
    </ligand>
</feature>
<feature type="binding site" evidence="8">
    <location>
        <begin position="33"/>
        <end position="40"/>
    </location>
    <ligand>
        <name>ATP</name>
        <dbReference type="ChEBI" id="CHEBI:30616"/>
    </ligand>
</feature>
<keyword evidence="3 8" id="KW-0436">Ligase</keyword>
<dbReference type="RefSeq" id="WP_284358385.1">
    <property type="nucleotide sequence ID" value="NZ_BPFZ01000001.1"/>
</dbReference>
<reference evidence="9" key="2">
    <citation type="journal article" date="2023" name="ISME Commun">
        <title>Characterization of a bloom-associated alphaproteobacterial lineage, 'Candidatus Phycosocius': insights into freshwater algal-bacterial interactions.</title>
        <authorList>
            <person name="Tanabe Y."/>
            <person name="Yamaguchi H."/>
            <person name="Yoshida M."/>
            <person name="Kai A."/>
            <person name="Okazaki Y."/>
        </authorList>
    </citation>
    <scope>NUCLEOTIDE SEQUENCE</scope>
    <source>
        <strain evidence="9">BOTRYCO-1</strain>
    </source>
</reference>
<comment type="caution">
    <text evidence="9">The sequence shown here is derived from an EMBL/GenBank/DDBJ whole genome shotgun (WGS) entry which is preliminary data.</text>
</comment>
<evidence type="ECO:0000256" key="3">
    <source>
        <dbReference type="ARBA" id="ARBA00022598"/>
    </source>
</evidence>
<feature type="binding site" evidence="8">
    <location>
        <position position="156"/>
    </location>
    <ligand>
        <name>(R)-pantoate</name>
        <dbReference type="ChEBI" id="CHEBI:15980"/>
    </ligand>
</feature>
<dbReference type="HAMAP" id="MF_00158">
    <property type="entry name" value="PanC"/>
    <property type="match status" value="1"/>
</dbReference>
<dbReference type="NCBIfam" id="TIGR00018">
    <property type="entry name" value="panC"/>
    <property type="match status" value="1"/>
</dbReference>
<comment type="subunit">
    <text evidence="8">Homodimer.</text>
</comment>
<feature type="binding site" evidence="8">
    <location>
        <position position="64"/>
    </location>
    <ligand>
        <name>(R)-pantoate</name>
        <dbReference type="ChEBI" id="CHEBI:15980"/>
    </ligand>
</feature>
<feature type="binding site" evidence="8">
    <location>
        <begin position="150"/>
        <end position="153"/>
    </location>
    <ligand>
        <name>ATP</name>
        <dbReference type="ChEBI" id="CHEBI:30616"/>
    </ligand>
</feature>
<keyword evidence="6 8" id="KW-0067">ATP-binding</keyword>
<dbReference type="InterPro" id="IPR042176">
    <property type="entry name" value="Pantoate_ligase_C"/>
</dbReference>
<evidence type="ECO:0000256" key="6">
    <source>
        <dbReference type="ARBA" id="ARBA00022840"/>
    </source>
</evidence>
<comment type="function">
    <text evidence="8">Catalyzes the condensation of pantoate with beta-alanine in an ATP-dependent reaction via a pantoyl-adenylate intermediate.</text>
</comment>
<dbReference type="InterPro" id="IPR003721">
    <property type="entry name" value="Pantoate_ligase"/>
</dbReference>
<comment type="similarity">
    <text evidence="2 8">Belongs to the pantothenate synthetase family.</text>
</comment>
<name>A0ABQ4PSD0_9PROT</name>
<evidence type="ECO:0000256" key="8">
    <source>
        <dbReference type="HAMAP-Rule" id="MF_00158"/>
    </source>
</evidence>
<comment type="miscellaneous">
    <text evidence="8">The reaction proceeds by a bi uni uni bi ping pong mechanism.</text>
</comment>
<evidence type="ECO:0000256" key="2">
    <source>
        <dbReference type="ARBA" id="ARBA00009256"/>
    </source>
</evidence>
<evidence type="ECO:0000256" key="1">
    <source>
        <dbReference type="ARBA" id="ARBA00004990"/>
    </source>
</evidence>
<comment type="pathway">
    <text evidence="1 8">Cofactor biosynthesis; (R)-pantothenate biosynthesis; (R)-pantothenate from (R)-pantoate and beta-alanine: step 1/1.</text>
</comment>